<sequence>MTRRRPDRAGERGGGSPPGRRAVIEFGAAPATVPLDYPGRTPDGPAAVLSGRFLYEVCPAAAPVGRWTVGTGGDVPLDEFLARAGGAPIGARYPVLAVGSNASPAQLHRKFARAGVRPLVPITAVRVSGVIAGVSAHVNRAGYVPATPVAVPGEVSDLHLIWPDDAALAVLDATEPNYHRVRLPARHPVRLPGGSPDVPRCWVYASRHGCVVERGSGRPRRLTDQPSLIAALLADLPELAAAVGAAPESFVAAVDDRVFGDRVRRSLAAGGLTRFQPGFTVPAGHSN</sequence>
<evidence type="ECO:0000256" key="1">
    <source>
        <dbReference type="SAM" id="MobiDB-lite"/>
    </source>
</evidence>
<comment type="caution">
    <text evidence="2">The sequence shown here is derived from an EMBL/GenBank/DDBJ whole genome shotgun (WGS) entry which is preliminary data.</text>
</comment>
<feature type="region of interest" description="Disordered" evidence="1">
    <location>
        <begin position="1"/>
        <end position="20"/>
    </location>
</feature>
<evidence type="ECO:0000313" key="3">
    <source>
        <dbReference type="Proteomes" id="UP000251891"/>
    </source>
</evidence>
<dbReference type="Proteomes" id="UP000251891">
    <property type="component" value="Unassembled WGS sequence"/>
</dbReference>
<dbReference type="AlphaFoldDB" id="A0A365HAT9"/>
<evidence type="ECO:0000313" key="2">
    <source>
        <dbReference type="EMBL" id="RAY16132.1"/>
    </source>
</evidence>
<gene>
    <name evidence="2" type="ORF">DPM19_04195</name>
</gene>
<reference evidence="2 3" key="1">
    <citation type="submission" date="2018-06" db="EMBL/GenBank/DDBJ databases">
        <title>Actinomadura craniellae sp. nov. isolated from marine sponge Craniella sp.</title>
        <authorList>
            <person name="Li L."/>
            <person name="Xu Q.H."/>
            <person name="Lin H.W."/>
            <person name="Lu Y.H."/>
        </authorList>
    </citation>
    <scope>NUCLEOTIDE SEQUENCE [LARGE SCALE GENOMIC DNA]</scope>
    <source>
        <strain evidence="2 3">LHW63021</strain>
    </source>
</reference>
<dbReference type="EMBL" id="QLYX01000002">
    <property type="protein sequence ID" value="RAY16132.1"/>
    <property type="molecule type" value="Genomic_DNA"/>
</dbReference>
<protein>
    <submittedName>
        <fullName evidence="2">Uncharacterized protein</fullName>
    </submittedName>
</protein>
<dbReference type="OrthoDB" id="7626403at2"/>
<dbReference type="RefSeq" id="WP_111863473.1">
    <property type="nucleotide sequence ID" value="NZ_QLYX01000002.1"/>
</dbReference>
<accession>A0A365HAT9</accession>
<organism evidence="2 3">
    <name type="scientific">Actinomadura craniellae</name>
    <dbReference type="NCBI Taxonomy" id="2231787"/>
    <lineage>
        <taxon>Bacteria</taxon>
        <taxon>Bacillati</taxon>
        <taxon>Actinomycetota</taxon>
        <taxon>Actinomycetes</taxon>
        <taxon>Streptosporangiales</taxon>
        <taxon>Thermomonosporaceae</taxon>
        <taxon>Actinomadura</taxon>
    </lineage>
</organism>
<proteinExistence type="predicted"/>
<name>A0A365HAT9_9ACTN</name>
<keyword evidence="3" id="KW-1185">Reference proteome</keyword>